<comment type="similarity">
    <text evidence="2">Belongs to the plant DMP1 protein family.</text>
</comment>
<reference evidence="7" key="1">
    <citation type="submission" date="2020-07" db="EMBL/GenBank/DDBJ databases">
        <title>Ethylene signaling mediates host invasion by parasitic plants.</title>
        <authorList>
            <person name="Yoshida S."/>
        </authorList>
    </citation>
    <scope>NUCLEOTIDE SEQUENCE</scope>
    <source>
        <strain evidence="7">Okayama</strain>
    </source>
</reference>
<evidence type="ECO:0000256" key="4">
    <source>
        <dbReference type="ARBA" id="ARBA00022989"/>
    </source>
</evidence>
<dbReference type="PANTHER" id="PTHR31621">
    <property type="entry name" value="PROTEIN DMP3"/>
    <property type="match status" value="1"/>
</dbReference>
<feature type="transmembrane region" description="Helical" evidence="6">
    <location>
        <begin position="32"/>
        <end position="52"/>
    </location>
</feature>
<gene>
    <name evidence="7" type="ORF">PHJA_000710200</name>
</gene>
<dbReference type="PANTHER" id="PTHR31621:SF11">
    <property type="entry name" value="PROTEIN DMP8-RELATED"/>
    <property type="match status" value="1"/>
</dbReference>
<dbReference type="OrthoDB" id="762629at2759"/>
<keyword evidence="8" id="KW-1185">Reference proteome</keyword>
<dbReference type="Pfam" id="PF05078">
    <property type="entry name" value="DUF679"/>
    <property type="match status" value="1"/>
</dbReference>
<keyword evidence="5 6" id="KW-0472">Membrane</keyword>
<comment type="subcellular location">
    <subcellularLocation>
        <location evidence="1">Membrane</location>
        <topology evidence="1">Multi-pass membrane protein</topology>
    </subcellularLocation>
</comment>
<comment type="caution">
    <text evidence="7">The sequence shown here is derived from an EMBL/GenBank/DDBJ whole genome shotgun (WGS) entry which is preliminary data.</text>
</comment>
<keyword evidence="4 6" id="KW-1133">Transmembrane helix</keyword>
<evidence type="ECO:0008006" key="9">
    <source>
        <dbReference type="Google" id="ProtNLM"/>
    </source>
</evidence>
<name>A0A830BPA4_9LAMI</name>
<feature type="transmembrane region" description="Helical" evidence="6">
    <location>
        <begin position="129"/>
        <end position="151"/>
    </location>
</feature>
<sequence length="157" mass="17673">MPPPTSGGDSSGCKRLAVERSIQKTLSKTSLLTNYILIETLLTFEMVLPNIYTTGECSPITTNMIYLFLGLSTLSCFFFHFTDSFWMPDGKFFYGFMMPKGLEVFKMGLNVEVSEDEKYTVGLSDFVHVLMYVLVFMAMALSDHCVTGCVFPCHTME</sequence>
<dbReference type="GO" id="GO:0005737">
    <property type="term" value="C:cytoplasm"/>
    <property type="evidence" value="ECO:0007669"/>
    <property type="project" value="UniProtKB-ARBA"/>
</dbReference>
<proteinExistence type="inferred from homology"/>
<dbReference type="EMBL" id="BMAC01000110">
    <property type="protein sequence ID" value="GFP85665.1"/>
    <property type="molecule type" value="Genomic_DNA"/>
</dbReference>
<dbReference type="GO" id="GO:0016020">
    <property type="term" value="C:membrane"/>
    <property type="evidence" value="ECO:0007669"/>
    <property type="project" value="UniProtKB-SubCell"/>
</dbReference>
<evidence type="ECO:0000256" key="5">
    <source>
        <dbReference type="ARBA" id="ARBA00023136"/>
    </source>
</evidence>
<dbReference type="InterPro" id="IPR007770">
    <property type="entry name" value="DMP"/>
</dbReference>
<evidence type="ECO:0000313" key="8">
    <source>
        <dbReference type="Proteomes" id="UP000653305"/>
    </source>
</evidence>
<feature type="transmembrane region" description="Helical" evidence="6">
    <location>
        <begin position="64"/>
        <end position="82"/>
    </location>
</feature>
<evidence type="ECO:0000256" key="3">
    <source>
        <dbReference type="ARBA" id="ARBA00022692"/>
    </source>
</evidence>
<keyword evidence="3 6" id="KW-0812">Transmembrane</keyword>
<evidence type="ECO:0000256" key="2">
    <source>
        <dbReference type="ARBA" id="ARBA00008707"/>
    </source>
</evidence>
<organism evidence="7 8">
    <name type="scientific">Phtheirospermum japonicum</name>
    <dbReference type="NCBI Taxonomy" id="374723"/>
    <lineage>
        <taxon>Eukaryota</taxon>
        <taxon>Viridiplantae</taxon>
        <taxon>Streptophyta</taxon>
        <taxon>Embryophyta</taxon>
        <taxon>Tracheophyta</taxon>
        <taxon>Spermatophyta</taxon>
        <taxon>Magnoliopsida</taxon>
        <taxon>eudicotyledons</taxon>
        <taxon>Gunneridae</taxon>
        <taxon>Pentapetalae</taxon>
        <taxon>asterids</taxon>
        <taxon>lamiids</taxon>
        <taxon>Lamiales</taxon>
        <taxon>Orobanchaceae</taxon>
        <taxon>Orobanchaceae incertae sedis</taxon>
        <taxon>Phtheirospermum</taxon>
    </lineage>
</organism>
<dbReference type="GO" id="GO:0010256">
    <property type="term" value="P:endomembrane system organization"/>
    <property type="evidence" value="ECO:0007669"/>
    <property type="project" value="TreeGrafter"/>
</dbReference>
<dbReference type="Proteomes" id="UP000653305">
    <property type="component" value="Unassembled WGS sequence"/>
</dbReference>
<accession>A0A830BPA4</accession>
<protein>
    <recommendedName>
        <fullName evidence="9">Transmembrane protein</fullName>
    </recommendedName>
</protein>
<dbReference type="AlphaFoldDB" id="A0A830BPA4"/>
<evidence type="ECO:0000256" key="6">
    <source>
        <dbReference type="SAM" id="Phobius"/>
    </source>
</evidence>
<evidence type="ECO:0000313" key="7">
    <source>
        <dbReference type="EMBL" id="GFP85665.1"/>
    </source>
</evidence>
<evidence type="ECO:0000256" key="1">
    <source>
        <dbReference type="ARBA" id="ARBA00004141"/>
    </source>
</evidence>